<dbReference type="GO" id="GO:0043565">
    <property type="term" value="F:sequence-specific DNA binding"/>
    <property type="evidence" value="ECO:0007669"/>
    <property type="project" value="InterPro"/>
</dbReference>
<comment type="caution">
    <text evidence="7">The sequence shown here is derived from an EMBL/GenBank/DDBJ whole genome shotgun (WGS) entry which is preliminary data.</text>
</comment>
<dbReference type="InterPro" id="IPR011006">
    <property type="entry name" value="CheY-like_superfamily"/>
</dbReference>
<keyword evidence="2" id="KW-0238">DNA-binding</keyword>
<dbReference type="PANTHER" id="PTHR43280:SF28">
    <property type="entry name" value="HTH-TYPE TRANSCRIPTIONAL ACTIVATOR RHAS"/>
    <property type="match status" value="1"/>
</dbReference>
<dbReference type="SUPFAM" id="SSF46689">
    <property type="entry name" value="Homeodomain-like"/>
    <property type="match status" value="2"/>
</dbReference>
<evidence type="ECO:0000259" key="5">
    <source>
        <dbReference type="PROSITE" id="PS01124"/>
    </source>
</evidence>
<dbReference type="CDD" id="cd17536">
    <property type="entry name" value="REC_YesN-like"/>
    <property type="match status" value="1"/>
</dbReference>
<proteinExistence type="predicted"/>
<evidence type="ECO:0000313" key="7">
    <source>
        <dbReference type="EMBL" id="OTN75037.1"/>
    </source>
</evidence>
<dbReference type="RefSeq" id="WP_086273140.1">
    <property type="nucleotide sequence ID" value="NZ_NGKU01000001.1"/>
</dbReference>
<organism evidence="7 8">
    <name type="scientific">Candidatus Enterococcus testudinis</name>
    <dbReference type="NCBI Taxonomy" id="1834191"/>
    <lineage>
        <taxon>Bacteria</taxon>
        <taxon>Bacillati</taxon>
        <taxon>Bacillota</taxon>
        <taxon>Bacilli</taxon>
        <taxon>Lactobacillales</taxon>
        <taxon>Enterococcaceae</taxon>
        <taxon>Enterococcus</taxon>
    </lineage>
</organism>
<feature type="domain" description="HTH araC/xylS-type" evidence="5">
    <location>
        <begin position="398"/>
        <end position="496"/>
    </location>
</feature>
<dbReference type="GO" id="GO:0003700">
    <property type="term" value="F:DNA-binding transcription factor activity"/>
    <property type="evidence" value="ECO:0007669"/>
    <property type="project" value="InterPro"/>
</dbReference>
<reference evidence="7 8" key="1">
    <citation type="submission" date="2017-05" db="EMBL/GenBank/DDBJ databases">
        <title>The Genome Sequence of Enterococcus sp. 8G7_MSG3316.</title>
        <authorList>
            <consortium name="The Broad Institute Genomics Platform"/>
            <consortium name="The Broad Institute Genomic Center for Infectious Diseases"/>
            <person name="Earl A."/>
            <person name="Manson A."/>
            <person name="Schwartman J."/>
            <person name="Gilmore M."/>
            <person name="Abouelleil A."/>
            <person name="Cao P."/>
            <person name="Chapman S."/>
            <person name="Cusick C."/>
            <person name="Shea T."/>
            <person name="Young S."/>
            <person name="Neafsey D."/>
            <person name="Nusbaum C."/>
            <person name="Birren B."/>
        </authorList>
    </citation>
    <scope>NUCLEOTIDE SEQUENCE [LARGE SCALE GENOMIC DNA]</scope>
    <source>
        <strain evidence="7 8">8G7_MSG3316</strain>
    </source>
</reference>
<dbReference type="Proteomes" id="UP000195043">
    <property type="component" value="Unassembled WGS sequence"/>
</dbReference>
<name>A0A242A1X1_9ENTE</name>
<dbReference type="STRING" id="1834191.A5886_000081"/>
<protein>
    <recommendedName>
        <fullName evidence="9">Two-component system response regulator</fullName>
    </recommendedName>
</protein>
<dbReference type="SMART" id="SM00342">
    <property type="entry name" value="HTH_ARAC"/>
    <property type="match status" value="1"/>
</dbReference>
<evidence type="ECO:0000259" key="6">
    <source>
        <dbReference type="PROSITE" id="PS50110"/>
    </source>
</evidence>
<gene>
    <name evidence="7" type="ORF">A5886_000081</name>
</gene>
<dbReference type="Gene3D" id="1.10.10.60">
    <property type="entry name" value="Homeodomain-like"/>
    <property type="match status" value="2"/>
</dbReference>
<dbReference type="InterPro" id="IPR020449">
    <property type="entry name" value="Tscrpt_reg_AraC-type_HTH"/>
</dbReference>
<dbReference type="PRINTS" id="PR00032">
    <property type="entry name" value="HTHARAC"/>
</dbReference>
<keyword evidence="4" id="KW-0597">Phosphoprotein</keyword>
<feature type="modified residue" description="4-aspartylphosphate" evidence="4">
    <location>
        <position position="54"/>
    </location>
</feature>
<dbReference type="InterPro" id="IPR009057">
    <property type="entry name" value="Homeodomain-like_sf"/>
</dbReference>
<dbReference type="PROSITE" id="PS01124">
    <property type="entry name" value="HTH_ARAC_FAMILY_2"/>
    <property type="match status" value="1"/>
</dbReference>
<dbReference type="Pfam" id="PF00072">
    <property type="entry name" value="Response_reg"/>
    <property type="match status" value="1"/>
</dbReference>
<evidence type="ECO:0000256" key="4">
    <source>
        <dbReference type="PROSITE-ProRule" id="PRU00169"/>
    </source>
</evidence>
<dbReference type="PROSITE" id="PS50110">
    <property type="entry name" value="RESPONSE_REGULATORY"/>
    <property type="match status" value="1"/>
</dbReference>
<evidence type="ECO:0008006" key="9">
    <source>
        <dbReference type="Google" id="ProtNLM"/>
    </source>
</evidence>
<keyword evidence="8" id="KW-1185">Reference proteome</keyword>
<dbReference type="SUPFAM" id="SSF52172">
    <property type="entry name" value="CheY-like"/>
    <property type="match status" value="1"/>
</dbReference>
<dbReference type="OrthoDB" id="342399at2"/>
<feature type="domain" description="Response regulatory" evidence="6">
    <location>
        <begin position="3"/>
        <end position="119"/>
    </location>
</feature>
<evidence type="ECO:0000256" key="3">
    <source>
        <dbReference type="ARBA" id="ARBA00023163"/>
    </source>
</evidence>
<dbReference type="SMART" id="SM00448">
    <property type="entry name" value="REC"/>
    <property type="match status" value="1"/>
</dbReference>
<evidence type="ECO:0000256" key="2">
    <source>
        <dbReference type="ARBA" id="ARBA00023125"/>
    </source>
</evidence>
<dbReference type="Gene3D" id="3.40.50.2300">
    <property type="match status" value="1"/>
</dbReference>
<keyword evidence="1" id="KW-0805">Transcription regulation</keyword>
<sequence length="498" mass="58066">MYRLLIVDDSFDQREVIKFFVAQRAEKWLIHEAKHGREGWLMFQKEPYDLVITDVKMPFMDGHELAHLIKNNKPETPLLFISGYEDFHFVKKALQLQAVDYLLKPLDPDTFKVQIEKILSIVHTQKSQQEQNQLHDRRYLKETLTKIFLGLPWGNLSAEEQSIAQFFLNDNDQFTILPLPKDTNNQVHFLASLIHEEPDIGFIPIHPTHLIFFDSTRSIKESLLKKKIHTLFWNHFQMHPTFVTSAPIQHPFAVYSIYQSLLSSYKHSFYPNEKKQTCLLLPDHHYIVKTGIPLKIRTYMQQGDINKMTQLIRMVYASFEASSSESPTTAKFYFATLYQTLVEDAHGLVEVTSLSQELNRILEADSLEAAMIVVEELLQFIKENVNLTEDGHSSGYIRQVKHFIFSNFHQELSLEILAKEVNINPNYLSALFSKYEGMGLTKYIKSYRIMQAQKKLKNSSYSIQSISKQVGFNHYSYFCKTFREIVGMTPDAYRKKGL</sequence>
<evidence type="ECO:0000313" key="8">
    <source>
        <dbReference type="Proteomes" id="UP000195043"/>
    </source>
</evidence>
<dbReference type="InterPro" id="IPR018060">
    <property type="entry name" value="HTH_AraC"/>
</dbReference>
<dbReference type="EMBL" id="NGKU01000001">
    <property type="protein sequence ID" value="OTN75037.1"/>
    <property type="molecule type" value="Genomic_DNA"/>
</dbReference>
<accession>A0A242A1X1</accession>
<dbReference type="Pfam" id="PF12833">
    <property type="entry name" value="HTH_18"/>
    <property type="match status" value="1"/>
</dbReference>
<keyword evidence="3" id="KW-0804">Transcription</keyword>
<dbReference type="PANTHER" id="PTHR43280">
    <property type="entry name" value="ARAC-FAMILY TRANSCRIPTIONAL REGULATOR"/>
    <property type="match status" value="1"/>
</dbReference>
<dbReference type="InterPro" id="IPR001789">
    <property type="entry name" value="Sig_transdc_resp-reg_receiver"/>
</dbReference>
<dbReference type="AlphaFoldDB" id="A0A242A1X1"/>
<evidence type="ECO:0000256" key="1">
    <source>
        <dbReference type="ARBA" id="ARBA00023015"/>
    </source>
</evidence>
<dbReference type="GO" id="GO:0000160">
    <property type="term" value="P:phosphorelay signal transduction system"/>
    <property type="evidence" value="ECO:0007669"/>
    <property type="project" value="InterPro"/>
</dbReference>